<reference evidence="11" key="1">
    <citation type="submission" date="2016-06" db="EMBL/GenBank/DDBJ databases">
        <title>Parallel loss of symbiosis genes in relatives of nitrogen-fixing non-legume Parasponia.</title>
        <authorList>
            <person name="Van Velzen R."/>
            <person name="Holmer R."/>
            <person name="Bu F."/>
            <person name="Rutten L."/>
            <person name="Van Zeijl A."/>
            <person name="Liu W."/>
            <person name="Santuari L."/>
            <person name="Cao Q."/>
            <person name="Sharma T."/>
            <person name="Shen D."/>
            <person name="Roswanjaya Y."/>
            <person name="Wardhani T."/>
            <person name="Kalhor M.S."/>
            <person name="Jansen J."/>
            <person name="Van den Hoogen J."/>
            <person name="Gungor B."/>
            <person name="Hartog M."/>
            <person name="Hontelez J."/>
            <person name="Verver J."/>
            <person name="Yang W.-C."/>
            <person name="Schijlen E."/>
            <person name="Repin R."/>
            <person name="Schilthuizen M."/>
            <person name="Schranz E."/>
            <person name="Heidstra R."/>
            <person name="Miyata K."/>
            <person name="Fedorova E."/>
            <person name="Kohlen W."/>
            <person name="Bisseling T."/>
            <person name="Smit S."/>
            <person name="Geurts R."/>
        </authorList>
    </citation>
    <scope>NUCLEOTIDE SEQUENCE [LARGE SCALE GENOMIC DNA]</scope>
    <source>
        <strain evidence="11">cv. RG33-2</strain>
    </source>
</reference>
<dbReference type="Pfam" id="PF13855">
    <property type="entry name" value="LRR_8"/>
    <property type="match status" value="1"/>
</dbReference>
<feature type="domain" description="Disease resistance protein At4g27190-like leucine-rich repeats" evidence="8">
    <location>
        <begin position="801"/>
        <end position="911"/>
    </location>
</feature>
<dbReference type="SUPFAM" id="SSF52058">
    <property type="entry name" value="L domain-like"/>
    <property type="match status" value="1"/>
</dbReference>
<dbReference type="PANTHER" id="PTHR33463">
    <property type="entry name" value="NB-ARC DOMAIN-CONTAINING PROTEIN-RELATED"/>
    <property type="match status" value="1"/>
</dbReference>
<evidence type="ECO:0000256" key="2">
    <source>
        <dbReference type="ARBA" id="ARBA00022737"/>
    </source>
</evidence>
<dbReference type="InParanoid" id="A0A2P5DBM4"/>
<dbReference type="GO" id="GO:0006952">
    <property type="term" value="P:defense response"/>
    <property type="evidence" value="ECO:0007669"/>
    <property type="project" value="UniProtKB-KW"/>
</dbReference>
<dbReference type="SUPFAM" id="SSF52540">
    <property type="entry name" value="P-loop containing nucleoside triphosphate hydrolases"/>
    <property type="match status" value="1"/>
</dbReference>
<dbReference type="InterPro" id="IPR050905">
    <property type="entry name" value="Plant_NBS-LRR"/>
</dbReference>
<evidence type="ECO:0000256" key="1">
    <source>
        <dbReference type="ARBA" id="ARBA00008894"/>
    </source>
</evidence>
<keyword evidence="5" id="KW-0067">ATP-binding</keyword>
<proteinExistence type="inferred from homology"/>
<accession>A0A2P5DBM4</accession>
<dbReference type="GO" id="GO:0043531">
    <property type="term" value="F:ADP binding"/>
    <property type="evidence" value="ECO:0007669"/>
    <property type="project" value="InterPro"/>
</dbReference>
<evidence type="ECO:0000313" key="10">
    <source>
        <dbReference type="EMBL" id="PON70701.1"/>
    </source>
</evidence>
<protein>
    <submittedName>
        <fullName evidence="10">NB-ARC domain, LRR domain containing protein</fullName>
    </submittedName>
</protein>
<dbReference type="PRINTS" id="PR00364">
    <property type="entry name" value="DISEASERSIST"/>
</dbReference>
<keyword evidence="11" id="KW-1185">Reference proteome</keyword>
<dbReference type="AlphaFoldDB" id="A0A2P5DBM4"/>
<dbReference type="Pfam" id="PF23247">
    <property type="entry name" value="LRR_RPS2"/>
    <property type="match status" value="1"/>
</dbReference>
<feature type="domain" description="NB-ARC" evidence="7">
    <location>
        <begin position="135"/>
        <end position="291"/>
    </location>
</feature>
<dbReference type="Pfam" id="PF23559">
    <property type="entry name" value="WHD_DRP"/>
    <property type="match status" value="1"/>
</dbReference>
<dbReference type="InterPro" id="IPR042197">
    <property type="entry name" value="Apaf_helical"/>
</dbReference>
<feature type="domain" description="Disease resistance protein winged helix" evidence="9">
    <location>
        <begin position="386"/>
        <end position="455"/>
    </location>
</feature>
<dbReference type="Proteomes" id="UP000237000">
    <property type="component" value="Unassembled WGS sequence"/>
</dbReference>
<comment type="similarity">
    <text evidence="1">Belongs to the disease resistance NB-LRR family.</text>
</comment>
<evidence type="ECO:0000256" key="6">
    <source>
        <dbReference type="SAM" id="Coils"/>
    </source>
</evidence>
<dbReference type="Gene3D" id="1.10.8.430">
    <property type="entry name" value="Helical domain of apoptotic protease-activating factors"/>
    <property type="match status" value="1"/>
</dbReference>
<keyword evidence="2" id="KW-0677">Repeat</keyword>
<comment type="caution">
    <text evidence="10">The sequence shown here is derived from an EMBL/GenBank/DDBJ whole genome shotgun (WGS) entry which is preliminary data.</text>
</comment>
<dbReference type="InterPro" id="IPR057135">
    <property type="entry name" value="At4g27190-like_LRR"/>
</dbReference>
<dbReference type="EMBL" id="JXTC01000281">
    <property type="protein sequence ID" value="PON70701.1"/>
    <property type="molecule type" value="Genomic_DNA"/>
</dbReference>
<evidence type="ECO:0000313" key="11">
    <source>
        <dbReference type="Proteomes" id="UP000237000"/>
    </source>
</evidence>
<dbReference type="InterPro" id="IPR027417">
    <property type="entry name" value="P-loop_NTPase"/>
</dbReference>
<keyword evidence="3" id="KW-0547">Nucleotide-binding</keyword>
<dbReference type="Gene3D" id="3.40.50.300">
    <property type="entry name" value="P-loop containing nucleotide triphosphate hydrolases"/>
    <property type="match status" value="1"/>
</dbReference>
<evidence type="ECO:0000256" key="5">
    <source>
        <dbReference type="ARBA" id="ARBA00022840"/>
    </source>
</evidence>
<evidence type="ECO:0000256" key="3">
    <source>
        <dbReference type="ARBA" id="ARBA00022741"/>
    </source>
</evidence>
<dbReference type="InterPro" id="IPR058922">
    <property type="entry name" value="WHD_DRP"/>
</dbReference>
<organism evidence="10 11">
    <name type="scientific">Trema orientale</name>
    <name type="common">Charcoal tree</name>
    <name type="synonym">Celtis orientalis</name>
    <dbReference type="NCBI Taxonomy" id="63057"/>
    <lineage>
        <taxon>Eukaryota</taxon>
        <taxon>Viridiplantae</taxon>
        <taxon>Streptophyta</taxon>
        <taxon>Embryophyta</taxon>
        <taxon>Tracheophyta</taxon>
        <taxon>Spermatophyta</taxon>
        <taxon>Magnoliopsida</taxon>
        <taxon>eudicotyledons</taxon>
        <taxon>Gunneridae</taxon>
        <taxon>Pentapetalae</taxon>
        <taxon>rosids</taxon>
        <taxon>fabids</taxon>
        <taxon>Rosales</taxon>
        <taxon>Cannabaceae</taxon>
        <taxon>Trema</taxon>
    </lineage>
</organism>
<gene>
    <name evidence="10" type="ORF">TorRG33x02_256370</name>
</gene>
<evidence type="ECO:0000259" key="8">
    <source>
        <dbReference type="Pfam" id="PF23247"/>
    </source>
</evidence>
<dbReference type="FunFam" id="3.40.50.300:FF:001091">
    <property type="entry name" value="Probable disease resistance protein At1g61300"/>
    <property type="match status" value="1"/>
</dbReference>
<dbReference type="Pfam" id="PF00931">
    <property type="entry name" value="NB-ARC"/>
    <property type="match status" value="1"/>
</dbReference>
<dbReference type="STRING" id="63057.A0A2P5DBM4"/>
<keyword evidence="4" id="KW-0611">Plant defense</keyword>
<dbReference type="PANTHER" id="PTHR33463:SF187">
    <property type="entry name" value="AND NB-ARC DOMAIN DISEASE RESISTANCE PROTEIN, PUTATIVE-RELATED"/>
    <property type="match status" value="1"/>
</dbReference>
<sequence>MERMIQSVIKLDVLDEKMNKLKRNFQHLECRKDDIKEELKVLSESSSMKKPRKEVINWLKNVENIKNKILQLEQEVSSGSGLFKCSSLKRSVDNFTAEVMELDGQSKFWRGLTLDPYQKERVALITKRLVGEMFQKNKNMIWDCLVDGVDSIIGVYGMGGVGKTTLLKHIHNQLLDHHVNVFWFTVSQDFSICKLQHDIAKSVNLDISEVEDEIKRAAQLAQTLKRKKDIIIILDDVWEHICVKKVGIPVGENGCKLILTTRSLTVCRMMQCRSPVKVEPLSHEEAWILFIVTLGNESALLSYEIKEIAISLVKECGGLPLGIIIMAGSMRGVNDINDWRNALEATKDVEYWNGDMEFYEVFNVLKYSYDKLKDPKVQECLLYCSLFPEDALIKRDELIELFIMEKLIEGGSRKTEFYKAQAVLNKLEYVCLLEGQTDAKGTKFVKMHDLVRGMAIKIASIGQRVLVEAGMNLKDIPGNERWSEDLVRVSLMRNDISNVPYIESHRCSRLSTLLLRENYSLRVIPYDFFMNMKMLSVLDLSRTSIESLPSSISNLDGLTALLLGLCHRLCYVPSLKNLTALRWLDLRWTKIGEVHEGLEKLTNLRYLNLYGCSNLKMIPDGILPELSHIEYFMSESVMLNGAEIANWKNLETFWGRLCDIDDLKMCVKAWKGREPNNYTIIVKKEFDTFERMCIEHDKQVHLYQIDTDKECLLPTSMQFLSLTYCHGMASLSHIAKSSKALRFCHAFHCNMMRHVICSCCCNIPFSQSLEILILSELPKLTGLIERERRPSSSTTVLSIGAFSSLQYLEIYQCNGLTRLFTPAQLSQLQSLKRLHVSSCFLLVEIIGETSDQDRANQEATTSTTIISTPPRLSHLELSDLPLLQSFCSHSIRISSSLEEIEIISCLRLSTITLLWEEPYPPASLKSIKVQDWWWDSSLVAWKHPETKAALQQFVKYC</sequence>
<dbReference type="InterPro" id="IPR001611">
    <property type="entry name" value="Leu-rich_rpt"/>
</dbReference>
<evidence type="ECO:0000259" key="7">
    <source>
        <dbReference type="Pfam" id="PF00931"/>
    </source>
</evidence>
<keyword evidence="6" id="KW-0175">Coiled coil</keyword>
<name>A0A2P5DBM4_TREOI</name>
<dbReference type="FunFam" id="1.10.10.10:FF:000322">
    <property type="entry name" value="Probable disease resistance protein At1g63360"/>
    <property type="match status" value="1"/>
</dbReference>
<dbReference type="OrthoDB" id="1193511at2759"/>
<dbReference type="InterPro" id="IPR002182">
    <property type="entry name" value="NB-ARC"/>
</dbReference>
<dbReference type="Gene3D" id="3.80.10.10">
    <property type="entry name" value="Ribonuclease Inhibitor"/>
    <property type="match status" value="2"/>
</dbReference>
<dbReference type="GO" id="GO:0005524">
    <property type="term" value="F:ATP binding"/>
    <property type="evidence" value="ECO:0007669"/>
    <property type="project" value="UniProtKB-KW"/>
</dbReference>
<evidence type="ECO:0000259" key="9">
    <source>
        <dbReference type="Pfam" id="PF23559"/>
    </source>
</evidence>
<feature type="coiled-coil region" evidence="6">
    <location>
        <begin position="200"/>
        <end position="227"/>
    </location>
</feature>
<feature type="coiled-coil region" evidence="6">
    <location>
        <begin position="11"/>
        <end position="75"/>
    </location>
</feature>
<dbReference type="InterPro" id="IPR032675">
    <property type="entry name" value="LRR_dom_sf"/>
</dbReference>
<evidence type="ECO:0000256" key="4">
    <source>
        <dbReference type="ARBA" id="ARBA00022821"/>
    </source>
</evidence>